<gene>
    <name evidence="7" type="ORF">HT99x_00509</name>
    <name evidence="8" type="ORF">HT99x_014795</name>
</gene>
<evidence type="ECO:0000256" key="2">
    <source>
        <dbReference type="ARBA" id="ARBA00022729"/>
    </source>
</evidence>
<sequence>MKNTSARHAYPLLLLSCLCLLFSGCGQTGPLYIPQPEKNQYNELL</sequence>
<protein>
    <submittedName>
        <fullName evidence="8">Lipoprotein</fullName>
    </submittedName>
</protein>
<evidence type="ECO:0000256" key="4">
    <source>
        <dbReference type="ARBA" id="ARBA00023139"/>
    </source>
</evidence>
<keyword evidence="4" id="KW-0564">Palmitate</keyword>
<evidence type="ECO:0000256" key="3">
    <source>
        <dbReference type="ARBA" id="ARBA00023136"/>
    </source>
</evidence>
<dbReference type="Pfam" id="PF13627">
    <property type="entry name" value="LptM_cons"/>
    <property type="match status" value="1"/>
</dbReference>
<dbReference type="EMBL" id="LKAJ02000001">
    <property type="protein sequence ID" value="MCS5712705.1"/>
    <property type="molecule type" value="Genomic_DNA"/>
</dbReference>
<comment type="caution">
    <text evidence="7">The sequence shown here is derived from an EMBL/GenBank/DDBJ whole genome shotgun (WGS) entry which is preliminary data.</text>
</comment>
<reference evidence="8" key="3">
    <citation type="submission" date="2021-06" db="EMBL/GenBank/DDBJ databases">
        <title>Genomic Description and Analysis of Intracellular Bacteria, Candidatus Berkiella cookevillensis and Candidatus Berkiella aquae.</title>
        <authorList>
            <person name="Kidane D.T."/>
            <person name="Mehari Y.T."/>
            <person name="Rice F.C."/>
            <person name="Arivett B.A."/>
            <person name="Farone A.L."/>
            <person name="Berk S.G."/>
            <person name="Farone M.B."/>
        </authorList>
    </citation>
    <scope>NUCLEOTIDE SEQUENCE</scope>
    <source>
        <strain evidence="8">HT99</strain>
    </source>
</reference>
<reference evidence="8" key="2">
    <citation type="journal article" date="2016" name="Genome Announc.">
        <title>Draft Genome Sequences of Two Novel Amoeba-Resistant Intranuclear Bacteria, 'Candidatus Berkiella cookevillensis' and 'Candidatus Berkiella aquae'.</title>
        <authorList>
            <person name="Mehari Y.T."/>
            <person name="Arivett B.A."/>
            <person name="Farone A.L."/>
            <person name="Gunderson J.H."/>
            <person name="Farone M.B."/>
        </authorList>
    </citation>
    <scope>NUCLEOTIDE SEQUENCE</scope>
    <source>
        <strain evidence="8">HT99</strain>
    </source>
</reference>
<accession>A0A0Q9YMU5</accession>
<comment type="subcellular location">
    <subcellularLocation>
        <location evidence="1">Cell outer membrane</location>
        <topology evidence="1">Lipid-anchor</topology>
    </subcellularLocation>
</comment>
<keyword evidence="9" id="KW-1185">Reference proteome</keyword>
<keyword evidence="3" id="KW-0472">Membrane</keyword>
<keyword evidence="6 8" id="KW-0449">Lipoprotein</keyword>
<keyword evidence="5" id="KW-0998">Cell outer membrane</keyword>
<name>A0A0Q9YMU5_9GAMM</name>
<dbReference type="STRING" id="295108.HT99x_00509"/>
<evidence type="ECO:0000256" key="1">
    <source>
        <dbReference type="ARBA" id="ARBA00004459"/>
    </source>
</evidence>
<evidence type="ECO:0000256" key="6">
    <source>
        <dbReference type="ARBA" id="ARBA00023288"/>
    </source>
</evidence>
<dbReference type="GO" id="GO:0009279">
    <property type="term" value="C:cell outer membrane"/>
    <property type="evidence" value="ECO:0007669"/>
    <property type="project" value="UniProtKB-SubCell"/>
</dbReference>
<dbReference type="EMBL" id="LKAJ01000002">
    <property type="protein sequence ID" value="KRG22092.1"/>
    <property type="molecule type" value="Genomic_DNA"/>
</dbReference>
<evidence type="ECO:0000313" key="8">
    <source>
        <dbReference type="EMBL" id="MCS5712705.1"/>
    </source>
</evidence>
<evidence type="ECO:0000313" key="7">
    <source>
        <dbReference type="EMBL" id="KRG22092.1"/>
    </source>
</evidence>
<evidence type="ECO:0000313" key="9">
    <source>
        <dbReference type="Proteomes" id="UP000051497"/>
    </source>
</evidence>
<dbReference type="InterPro" id="IPR032831">
    <property type="entry name" value="LptM_cons"/>
</dbReference>
<evidence type="ECO:0000256" key="5">
    <source>
        <dbReference type="ARBA" id="ARBA00023237"/>
    </source>
</evidence>
<keyword evidence="2" id="KW-0732">Signal</keyword>
<reference evidence="7" key="1">
    <citation type="submission" date="2015-09" db="EMBL/GenBank/DDBJ databases">
        <title>Draft Genome Sequences of Two Novel Amoeba-resistant Intranuclear Bacteria, Candidatus Berkiella cookevillensis and Candidatus Berkiella aquae.</title>
        <authorList>
            <person name="Mehari Y.T."/>
            <person name="Arivett B.A."/>
            <person name="Farone A.L."/>
            <person name="Gunderson J.H."/>
            <person name="Farone M.B."/>
        </authorList>
    </citation>
    <scope>NUCLEOTIDE SEQUENCE [LARGE SCALE GENOMIC DNA]</scope>
    <source>
        <strain evidence="7">HT99</strain>
    </source>
</reference>
<dbReference type="Proteomes" id="UP000051497">
    <property type="component" value="Unassembled WGS sequence"/>
</dbReference>
<proteinExistence type="predicted"/>
<dbReference type="PROSITE" id="PS51257">
    <property type="entry name" value="PROKAR_LIPOPROTEIN"/>
    <property type="match status" value="1"/>
</dbReference>
<dbReference type="NCBIfam" id="NF047847">
    <property type="entry name" value="SS_mature_LptM"/>
    <property type="match status" value="1"/>
</dbReference>
<organism evidence="7">
    <name type="scientific">Candidatus Berkiella aquae</name>
    <dbReference type="NCBI Taxonomy" id="295108"/>
    <lineage>
        <taxon>Bacteria</taxon>
        <taxon>Pseudomonadati</taxon>
        <taxon>Pseudomonadota</taxon>
        <taxon>Gammaproteobacteria</taxon>
        <taxon>Candidatus Berkiellales</taxon>
        <taxon>Candidatus Berkiellaceae</taxon>
        <taxon>Candidatus Berkiella</taxon>
    </lineage>
</organism>
<dbReference type="AlphaFoldDB" id="A0A0Q9YMU5"/>